<name>A0A8H7D6I8_9AGAR</name>
<proteinExistence type="predicted"/>
<protein>
    <submittedName>
        <fullName evidence="2">Uncharacterized protein</fullName>
    </submittedName>
</protein>
<accession>A0A8H7D6I8</accession>
<evidence type="ECO:0000313" key="2">
    <source>
        <dbReference type="EMBL" id="KAF7363235.1"/>
    </source>
</evidence>
<gene>
    <name evidence="2" type="ORF">MVEN_00676400</name>
</gene>
<dbReference type="Proteomes" id="UP000620124">
    <property type="component" value="Unassembled WGS sequence"/>
</dbReference>
<feature type="compositionally biased region" description="Basic residues" evidence="1">
    <location>
        <begin position="119"/>
        <end position="139"/>
    </location>
</feature>
<feature type="region of interest" description="Disordered" evidence="1">
    <location>
        <begin position="113"/>
        <end position="163"/>
    </location>
</feature>
<comment type="caution">
    <text evidence="2">The sequence shown here is derived from an EMBL/GenBank/DDBJ whole genome shotgun (WGS) entry which is preliminary data.</text>
</comment>
<organism evidence="2 3">
    <name type="scientific">Mycena venus</name>
    <dbReference type="NCBI Taxonomy" id="2733690"/>
    <lineage>
        <taxon>Eukaryota</taxon>
        <taxon>Fungi</taxon>
        <taxon>Dikarya</taxon>
        <taxon>Basidiomycota</taxon>
        <taxon>Agaricomycotina</taxon>
        <taxon>Agaricomycetes</taxon>
        <taxon>Agaricomycetidae</taxon>
        <taxon>Agaricales</taxon>
        <taxon>Marasmiineae</taxon>
        <taxon>Mycenaceae</taxon>
        <taxon>Mycena</taxon>
    </lineage>
</organism>
<evidence type="ECO:0000313" key="3">
    <source>
        <dbReference type="Proteomes" id="UP000620124"/>
    </source>
</evidence>
<feature type="compositionally biased region" description="Low complexity" evidence="1">
    <location>
        <begin position="140"/>
        <end position="160"/>
    </location>
</feature>
<dbReference type="EMBL" id="JACAZI010000004">
    <property type="protein sequence ID" value="KAF7363235.1"/>
    <property type="molecule type" value="Genomic_DNA"/>
</dbReference>
<evidence type="ECO:0000256" key="1">
    <source>
        <dbReference type="SAM" id="MobiDB-lite"/>
    </source>
</evidence>
<keyword evidence="3" id="KW-1185">Reference proteome</keyword>
<sequence>MGEQRRGAYNTGGELEVALVPWPFVESPMGPCSNLLTDLDLDPGPWLVAFHDAFFTQVWCTYRTRFKPIRDLPPLIVAPAATCFFRGPAGLAYARACTADVLIGLRKATPQRAASGAGCRRRSRWRRTRMHLHPRRRMRPTASHASHGTSSSHLSTSTSGIRKKRWRGLGEMKGWLRDTGWEVYATQQLHKAQSLLAMALQQVEG</sequence>
<dbReference type="AlphaFoldDB" id="A0A8H7D6I8"/>
<reference evidence="2" key="1">
    <citation type="submission" date="2020-05" db="EMBL/GenBank/DDBJ databases">
        <title>Mycena genomes resolve the evolution of fungal bioluminescence.</title>
        <authorList>
            <person name="Tsai I.J."/>
        </authorList>
    </citation>
    <scope>NUCLEOTIDE SEQUENCE</scope>
    <source>
        <strain evidence="2">CCC161011</strain>
    </source>
</reference>